<gene>
    <name evidence="1" type="ORF">ADN00_09670</name>
</gene>
<dbReference type="Proteomes" id="UP000050417">
    <property type="component" value="Unassembled WGS sequence"/>
</dbReference>
<organism evidence="1 2">
    <name type="scientific">Ornatilinea apprima</name>
    <dbReference type="NCBI Taxonomy" id="1134406"/>
    <lineage>
        <taxon>Bacteria</taxon>
        <taxon>Bacillati</taxon>
        <taxon>Chloroflexota</taxon>
        <taxon>Anaerolineae</taxon>
        <taxon>Anaerolineales</taxon>
        <taxon>Anaerolineaceae</taxon>
        <taxon>Ornatilinea</taxon>
    </lineage>
</organism>
<sequence length="74" mass="8155">MAECECLGGCPFFNDKMSDADGLGALFKKRYCLGDNSKCARYMVFKALGKPSVPANLYPNMVDQANEIIQKAQK</sequence>
<protein>
    <submittedName>
        <fullName evidence="1">Uncharacterized protein</fullName>
    </submittedName>
</protein>
<proteinExistence type="predicted"/>
<keyword evidence="2" id="KW-1185">Reference proteome</keyword>
<dbReference type="EMBL" id="LGCL01000024">
    <property type="protein sequence ID" value="KPL76862.1"/>
    <property type="molecule type" value="Genomic_DNA"/>
</dbReference>
<comment type="caution">
    <text evidence="1">The sequence shown here is derived from an EMBL/GenBank/DDBJ whole genome shotgun (WGS) entry which is preliminary data.</text>
</comment>
<evidence type="ECO:0000313" key="2">
    <source>
        <dbReference type="Proteomes" id="UP000050417"/>
    </source>
</evidence>
<dbReference type="RefSeq" id="WP_075062797.1">
    <property type="nucleotide sequence ID" value="NZ_LGCL01000024.1"/>
</dbReference>
<reference evidence="1 2" key="1">
    <citation type="submission" date="2015-07" db="EMBL/GenBank/DDBJ databases">
        <title>Genome sequence of Ornatilinea apprima DSM 23815.</title>
        <authorList>
            <person name="Hemp J."/>
            <person name="Ward L.M."/>
            <person name="Pace L.A."/>
            <person name="Fischer W.W."/>
        </authorList>
    </citation>
    <scope>NUCLEOTIDE SEQUENCE [LARGE SCALE GENOMIC DNA]</scope>
    <source>
        <strain evidence="1 2">P3M-1</strain>
    </source>
</reference>
<dbReference type="OrthoDB" id="6198376at2"/>
<name>A0A0P6XAS4_9CHLR</name>
<dbReference type="STRING" id="1134406.ADN00_09670"/>
<accession>A0A0P6XAS4</accession>
<dbReference type="AlphaFoldDB" id="A0A0P6XAS4"/>
<evidence type="ECO:0000313" key="1">
    <source>
        <dbReference type="EMBL" id="KPL76862.1"/>
    </source>
</evidence>